<evidence type="ECO:0000256" key="8">
    <source>
        <dbReference type="HAMAP-Rule" id="MF_01430"/>
    </source>
</evidence>
<dbReference type="InterPro" id="IPR039910">
    <property type="entry name" value="D15-like"/>
</dbReference>
<dbReference type="EMBL" id="JASAYQ010000010">
    <property type="protein sequence ID" value="MDP8173042.1"/>
    <property type="molecule type" value="Genomic_DNA"/>
</dbReference>
<dbReference type="PIRSF" id="PIRSF006076">
    <property type="entry name" value="OM_assembly_OMP85"/>
    <property type="match status" value="1"/>
</dbReference>
<dbReference type="Pfam" id="PF01103">
    <property type="entry name" value="Omp85"/>
    <property type="match status" value="1"/>
</dbReference>
<dbReference type="FunFam" id="3.10.20.310:FF:000001">
    <property type="entry name" value="Outer membrane protein assembly factor BamA"/>
    <property type="match status" value="1"/>
</dbReference>
<name>A0AAJ6P0U3_9PAST</name>
<comment type="subcellular location">
    <subcellularLocation>
        <location evidence="8">Cell outer membrane</location>
    </subcellularLocation>
    <subcellularLocation>
        <location evidence="1">Membrane</location>
    </subcellularLocation>
</comment>
<dbReference type="InterPro" id="IPR000184">
    <property type="entry name" value="Bac_surfAg_D15"/>
</dbReference>
<evidence type="ECO:0000256" key="7">
    <source>
        <dbReference type="ARBA" id="ARBA00023237"/>
    </source>
</evidence>
<dbReference type="Proteomes" id="UP001236239">
    <property type="component" value="Unassembled WGS sequence"/>
</dbReference>
<sequence precursor="true">MKKLLLSSILLANGVVAAPFVVKDIRIDGVSPEVQDSIISKLPVKIGQRATDRDITHIVQQLFVQKRFTNVSARREGNVLVLDVVERPLIADIKIEGNKAVPKAALQDNLKANLIAKGEFYDALKLKEFKQGLLDHYHSVGRYNATVDTIITPLSDGQIDIKLKISENDVAYVKEIHFEGNKAFDEDDLIDKLDIQPNVSWLNIFESSKFEQQAFKKDLDTLRNFYLNNGYVKFAVNDVKTDFSDDKKEVKLTYKITEGKQYKVSSVRVIGDTANLDKELNKIVAEFETGDLFRGKDLDDLKGKIENRLGKSGYGSAKVQLSLAFDEKKDTVKVTYITEAGKRLYVRHIRFEGNDVTADSTLRREMRQQEGAWLSTSALSTGKARLERTGFYESVEMKTVAVPNTTDQVDVIYSIKERNTGSVNFGISYGTGSGFGYQAGIQQDNFLGMGSSISLNGVRNKYSTTFKIGYNEPYFTKDGVSLGGELYYSNYDYSKVSSSSSYKRTTLGLDGTLGFPVDEYNSYYLGLGVVNDKIQNVNREWTREKYVKSLGIIPQGSQYDKIKTTDFNFSFGWNYNSLDRGFMPTEGLRASLGGNVTIPGSDNKYYKLHSNFAYYYPLNREHKWVLSTRFKLSYANGFGGKELPFFQTYNSGGIGSVRGFSFGTIGPNAIYLDKHGQWNSKSADDVIGGNAKAIANLELIMPTPFVAEKYQHKVRTTLFVDAGTVWNTKWEPMAGWQGVDYGDYKRFRASVGLGLQWNSPIGPLLLSYAKPLRKHPEDNIEQFQFSIGGSF</sequence>
<dbReference type="PANTHER" id="PTHR12815:SF23">
    <property type="entry name" value="OUTER MEMBRANE PROTEIN ASSEMBLY FACTOR BAMA"/>
    <property type="match status" value="1"/>
</dbReference>
<comment type="caution">
    <text evidence="11">The sequence shown here is derived from an EMBL/GenBank/DDBJ whole genome shotgun (WGS) entry which is preliminary data.</text>
</comment>
<dbReference type="GO" id="GO:1990063">
    <property type="term" value="C:Bam protein complex"/>
    <property type="evidence" value="ECO:0007669"/>
    <property type="project" value="TreeGrafter"/>
</dbReference>
<dbReference type="PANTHER" id="PTHR12815">
    <property type="entry name" value="SORTING AND ASSEMBLY MACHINERY SAMM50 PROTEIN FAMILY MEMBER"/>
    <property type="match status" value="1"/>
</dbReference>
<gene>
    <name evidence="8 11" type="primary">bamA</name>
    <name evidence="11" type="ORF">QJU93_06695</name>
</gene>
<organism evidence="11 12">
    <name type="scientific">Phocoenobacter skyensis</name>
    <dbReference type="NCBI Taxonomy" id="97481"/>
    <lineage>
        <taxon>Bacteria</taxon>
        <taxon>Pseudomonadati</taxon>
        <taxon>Pseudomonadota</taxon>
        <taxon>Gammaproteobacteria</taxon>
        <taxon>Pasteurellales</taxon>
        <taxon>Pasteurellaceae</taxon>
        <taxon>Phocoenobacter</taxon>
    </lineage>
</organism>
<dbReference type="AlphaFoldDB" id="A0AAJ6P0U3"/>
<feature type="domain" description="POTRA" evidence="10">
    <location>
        <begin position="344"/>
        <end position="418"/>
    </location>
</feature>
<evidence type="ECO:0000256" key="2">
    <source>
        <dbReference type="ARBA" id="ARBA00022452"/>
    </source>
</evidence>
<feature type="signal peptide" evidence="8">
    <location>
        <begin position="1"/>
        <end position="17"/>
    </location>
</feature>
<dbReference type="InterPro" id="IPR034746">
    <property type="entry name" value="POTRA"/>
</dbReference>
<keyword evidence="5 8" id="KW-0677">Repeat</keyword>
<comment type="function">
    <text evidence="8">Part of the outer membrane protein assembly complex, which is involved in assembly and insertion of beta-barrel proteins into the outer membrane.</text>
</comment>
<feature type="domain" description="POTRA" evidence="10">
    <location>
        <begin position="20"/>
        <end position="87"/>
    </location>
</feature>
<dbReference type="FunFam" id="2.40.160.50:FF:000001">
    <property type="entry name" value="Outer membrane protein assembly factor BamA"/>
    <property type="match status" value="1"/>
</dbReference>
<feature type="domain" description="POTRA" evidence="10">
    <location>
        <begin position="171"/>
        <end position="259"/>
    </location>
</feature>
<feature type="chain" id="PRO_5042303787" description="Outer membrane protein assembly factor BamA" evidence="8">
    <location>
        <begin position="18"/>
        <end position="791"/>
    </location>
</feature>
<evidence type="ECO:0000256" key="4">
    <source>
        <dbReference type="ARBA" id="ARBA00022729"/>
    </source>
</evidence>
<dbReference type="Gene3D" id="2.40.160.50">
    <property type="entry name" value="membrane protein fhac: a member of the omp85/tpsb transporter family"/>
    <property type="match status" value="1"/>
</dbReference>
<dbReference type="NCBIfam" id="TIGR03303">
    <property type="entry name" value="OM_YaeT"/>
    <property type="match status" value="1"/>
</dbReference>
<dbReference type="Pfam" id="PF07244">
    <property type="entry name" value="POTRA"/>
    <property type="match status" value="4"/>
</dbReference>
<evidence type="ECO:0000256" key="1">
    <source>
        <dbReference type="ARBA" id="ARBA00004370"/>
    </source>
</evidence>
<proteinExistence type="inferred from homology"/>
<dbReference type="RefSeq" id="WP_306374402.1">
    <property type="nucleotide sequence ID" value="NZ_JASAYK010000005.1"/>
</dbReference>
<dbReference type="GO" id="GO:0051205">
    <property type="term" value="P:protein insertion into membrane"/>
    <property type="evidence" value="ECO:0007669"/>
    <property type="project" value="UniProtKB-UniRule"/>
</dbReference>
<evidence type="ECO:0000313" key="11">
    <source>
        <dbReference type="EMBL" id="MDP8173042.1"/>
    </source>
</evidence>
<evidence type="ECO:0000313" key="12">
    <source>
        <dbReference type="Proteomes" id="UP001236239"/>
    </source>
</evidence>
<feature type="domain" description="POTRA" evidence="10">
    <location>
        <begin position="88"/>
        <end position="168"/>
    </location>
</feature>
<keyword evidence="2 8" id="KW-1134">Transmembrane beta strand</keyword>
<evidence type="ECO:0000256" key="6">
    <source>
        <dbReference type="ARBA" id="ARBA00023136"/>
    </source>
</evidence>
<reference evidence="11" key="1">
    <citation type="journal article" date="2023" name="Front. Microbiol.">
        <title>Phylogeography and host specificity of Pasteurellaceae pathogenic to sea-farmed fish in the north-east Atlantic.</title>
        <authorList>
            <person name="Gulla S."/>
            <person name="Colquhoun D.J."/>
            <person name="Olsen A.B."/>
            <person name="Spilsberg B."/>
            <person name="Lagesen K."/>
            <person name="Aakesson C.P."/>
            <person name="Strom S."/>
            <person name="Manji F."/>
            <person name="Birkbeck T.H."/>
            <person name="Nilsen H.K."/>
        </authorList>
    </citation>
    <scope>NUCLEOTIDE SEQUENCE</scope>
    <source>
        <strain evidence="11">TW16_20</strain>
    </source>
</reference>
<evidence type="ECO:0000256" key="9">
    <source>
        <dbReference type="NCBIfam" id="TIGR03303"/>
    </source>
</evidence>
<comment type="similarity">
    <text evidence="8">Belongs to the BamA family.</text>
</comment>
<evidence type="ECO:0000259" key="10">
    <source>
        <dbReference type="PROSITE" id="PS51779"/>
    </source>
</evidence>
<evidence type="ECO:0000256" key="3">
    <source>
        <dbReference type="ARBA" id="ARBA00022692"/>
    </source>
</evidence>
<protein>
    <recommendedName>
        <fullName evidence="8 9">Outer membrane protein assembly factor BamA</fullName>
    </recommendedName>
</protein>
<dbReference type="Gene3D" id="3.10.20.310">
    <property type="entry name" value="membrane protein fhac"/>
    <property type="match status" value="5"/>
</dbReference>
<keyword evidence="6 8" id="KW-0472">Membrane</keyword>
<dbReference type="InterPro" id="IPR010827">
    <property type="entry name" value="BamA/TamA_POTRA"/>
</dbReference>
<keyword evidence="4 8" id="KW-0732">Signal</keyword>
<comment type="subunit">
    <text evidence="8">Part of the Bam complex.</text>
</comment>
<dbReference type="HAMAP" id="MF_01430">
    <property type="entry name" value="OM_assembly_BamA"/>
    <property type="match status" value="1"/>
</dbReference>
<dbReference type="PROSITE" id="PS51779">
    <property type="entry name" value="POTRA"/>
    <property type="match status" value="4"/>
</dbReference>
<dbReference type="InterPro" id="IPR023707">
    <property type="entry name" value="OM_assembly_BamA"/>
</dbReference>
<keyword evidence="7 8" id="KW-0998">Cell outer membrane</keyword>
<accession>A0AAJ6P0U3</accession>
<dbReference type="GO" id="GO:0043165">
    <property type="term" value="P:Gram-negative-bacterium-type cell outer membrane assembly"/>
    <property type="evidence" value="ECO:0007669"/>
    <property type="project" value="UniProtKB-UniRule"/>
</dbReference>
<evidence type="ECO:0000256" key="5">
    <source>
        <dbReference type="ARBA" id="ARBA00022737"/>
    </source>
</evidence>
<keyword evidence="3 8" id="KW-0812">Transmembrane</keyword>